<sequence length="200" mass="22129">MVTPARKYSLFKLFSPLMDEKDDNSGEKVSPPAWKAANEMIGVPVLRKVPFARREITPRTAKCLPKRWWGGVYNHKHQSSVKPESERVRNAKSELLSWVEAESLRCLSAKYCPLVPSSRSRIAAAFSVDGKVLASTRYQHTPILMLSGHIFNSLHTSGIGPAHYKIIVDRLDGICSTKNNNAGFEQGNCVSVDMSNGSNG</sequence>
<reference evidence="2" key="1">
    <citation type="journal article" date="2022" name="Mol. Ecol. Resour.">
        <title>The genomes of chicory, endive, great burdock and yacon provide insights into Asteraceae palaeo-polyploidization history and plant inulin production.</title>
        <authorList>
            <person name="Fan W."/>
            <person name="Wang S."/>
            <person name="Wang H."/>
            <person name="Wang A."/>
            <person name="Jiang F."/>
            <person name="Liu H."/>
            <person name="Zhao H."/>
            <person name="Xu D."/>
            <person name="Zhang Y."/>
        </authorList>
    </citation>
    <scope>NUCLEOTIDE SEQUENCE [LARGE SCALE GENOMIC DNA]</scope>
    <source>
        <strain evidence="2">cv. Yunnan</strain>
    </source>
</reference>
<protein>
    <submittedName>
        <fullName evidence="1">Uncharacterized protein</fullName>
    </submittedName>
</protein>
<organism evidence="1 2">
    <name type="scientific">Smallanthus sonchifolius</name>
    <dbReference type="NCBI Taxonomy" id="185202"/>
    <lineage>
        <taxon>Eukaryota</taxon>
        <taxon>Viridiplantae</taxon>
        <taxon>Streptophyta</taxon>
        <taxon>Embryophyta</taxon>
        <taxon>Tracheophyta</taxon>
        <taxon>Spermatophyta</taxon>
        <taxon>Magnoliopsida</taxon>
        <taxon>eudicotyledons</taxon>
        <taxon>Gunneridae</taxon>
        <taxon>Pentapetalae</taxon>
        <taxon>asterids</taxon>
        <taxon>campanulids</taxon>
        <taxon>Asterales</taxon>
        <taxon>Asteraceae</taxon>
        <taxon>Asteroideae</taxon>
        <taxon>Heliantheae alliance</taxon>
        <taxon>Millerieae</taxon>
        <taxon>Smallanthus</taxon>
    </lineage>
</organism>
<dbReference type="EMBL" id="CM042037">
    <property type="protein sequence ID" value="KAI3741547.1"/>
    <property type="molecule type" value="Genomic_DNA"/>
</dbReference>
<evidence type="ECO:0000313" key="1">
    <source>
        <dbReference type="EMBL" id="KAI3741547.1"/>
    </source>
</evidence>
<comment type="caution">
    <text evidence="1">The sequence shown here is derived from an EMBL/GenBank/DDBJ whole genome shotgun (WGS) entry which is preliminary data.</text>
</comment>
<evidence type="ECO:0000313" key="2">
    <source>
        <dbReference type="Proteomes" id="UP001056120"/>
    </source>
</evidence>
<reference evidence="1 2" key="2">
    <citation type="journal article" date="2022" name="Mol. Ecol. Resour.">
        <title>The genomes of chicory, endive, great burdock and yacon provide insights into Asteraceae paleo-polyploidization history and plant inulin production.</title>
        <authorList>
            <person name="Fan W."/>
            <person name="Wang S."/>
            <person name="Wang H."/>
            <person name="Wang A."/>
            <person name="Jiang F."/>
            <person name="Liu H."/>
            <person name="Zhao H."/>
            <person name="Xu D."/>
            <person name="Zhang Y."/>
        </authorList>
    </citation>
    <scope>NUCLEOTIDE SEQUENCE [LARGE SCALE GENOMIC DNA]</scope>
    <source>
        <strain evidence="2">cv. Yunnan</strain>
        <tissue evidence="1">Leaves</tissue>
    </source>
</reference>
<accession>A0ACB9D4M5</accession>
<proteinExistence type="predicted"/>
<gene>
    <name evidence="1" type="ORF">L1987_59221</name>
</gene>
<keyword evidence="2" id="KW-1185">Reference proteome</keyword>
<dbReference type="Proteomes" id="UP001056120">
    <property type="component" value="Linkage Group LG20"/>
</dbReference>
<name>A0ACB9D4M5_9ASTR</name>